<dbReference type="GO" id="GO:0003700">
    <property type="term" value="F:DNA-binding transcription factor activity"/>
    <property type="evidence" value="ECO:0007669"/>
    <property type="project" value="TreeGrafter"/>
</dbReference>
<protein>
    <recommendedName>
        <fullName evidence="8">Crp/Fnr family transcriptional regulator</fullName>
    </recommendedName>
</protein>
<dbReference type="SUPFAM" id="SSF46785">
    <property type="entry name" value="Winged helix' DNA-binding domain"/>
    <property type="match status" value="1"/>
</dbReference>
<dbReference type="InterPro" id="IPR050397">
    <property type="entry name" value="Env_Response_Regulators"/>
</dbReference>
<dbReference type="InterPro" id="IPR000595">
    <property type="entry name" value="cNMP-bd_dom"/>
</dbReference>
<dbReference type="InterPro" id="IPR018490">
    <property type="entry name" value="cNMP-bd_dom_sf"/>
</dbReference>
<proteinExistence type="predicted"/>
<keyword evidence="1" id="KW-0805">Transcription regulation</keyword>
<dbReference type="Pfam" id="PF13545">
    <property type="entry name" value="HTH_Crp_2"/>
    <property type="match status" value="1"/>
</dbReference>
<evidence type="ECO:0000259" key="4">
    <source>
        <dbReference type="PROSITE" id="PS50042"/>
    </source>
</evidence>
<dbReference type="GO" id="GO:0003677">
    <property type="term" value="F:DNA binding"/>
    <property type="evidence" value="ECO:0007669"/>
    <property type="project" value="UniProtKB-KW"/>
</dbReference>
<evidence type="ECO:0000256" key="2">
    <source>
        <dbReference type="ARBA" id="ARBA00023125"/>
    </source>
</evidence>
<dbReference type="Gene3D" id="2.60.120.10">
    <property type="entry name" value="Jelly Rolls"/>
    <property type="match status" value="1"/>
</dbReference>
<keyword evidence="2" id="KW-0238">DNA-binding</keyword>
<dbReference type="Pfam" id="PF00027">
    <property type="entry name" value="cNMP_binding"/>
    <property type="match status" value="1"/>
</dbReference>
<dbReference type="InterPro" id="IPR012318">
    <property type="entry name" value="HTH_CRP"/>
</dbReference>
<gene>
    <name evidence="6" type="ORF">AOZ06_17190</name>
</gene>
<dbReference type="InterPro" id="IPR036388">
    <property type="entry name" value="WH-like_DNA-bd_sf"/>
</dbReference>
<evidence type="ECO:0008006" key="8">
    <source>
        <dbReference type="Google" id="ProtNLM"/>
    </source>
</evidence>
<dbReference type="PROSITE" id="PS50042">
    <property type="entry name" value="CNMP_BINDING_3"/>
    <property type="match status" value="1"/>
</dbReference>
<reference evidence="6 7" key="1">
    <citation type="submission" date="2015-07" db="EMBL/GenBank/DDBJ databases">
        <title>Genome sequencing of Kibdelosporangium phytohabitans.</title>
        <authorList>
            <person name="Qin S."/>
            <person name="Xing K."/>
        </authorList>
    </citation>
    <scope>NUCLEOTIDE SEQUENCE [LARGE SCALE GENOMIC DNA]</scope>
    <source>
        <strain evidence="6 7">KLBMP1111</strain>
    </source>
</reference>
<dbReference type="InterPro" id="IPR014710">
    <property type="entry name" value="RmlC-like_jellyroll"/>
</dbReference>
<evidence type="ECO:0000259" key="5">
    <source>
        <dbReference type="PROSITE" id="PS51063"/>
    </source>
</evidence>
<dbReference type="PANTHER" id="PTHR24567:SF74">
    <property type="entry name" value="HTH-TYPE TRANSCRIPTIONAL REGULATOR ARCR"/>
    <property type="match status" value="1"/>
</dbReference>
<keyword evidence="3" id="KW-0804">Transcription</keyword>
<dbReference type="SMART" id="SM00419">
    <property type="entry name" value="HTH_CRP"/>
    <property type="match status" value="1"/>
</dbReference>
<dbReference type="AlphaFoldDB" id="A0A0N9HNA4"/>
<evidence type="ECO:0000313" key="6">
    <source>
        <dbReference type="EMBL" id="ALG08417.1"/>
    </source>
</evidence>
<dbReference type="CDD" id="cd00038">
    <property type="entry name" value="CAP_ED"/>
    <property type="match status" value="1"/>
</dbReference>
<name>A0A0N9HNA4_9PSEU</name>
<dbReference type="Gene3D" id="1.10.10.10">
    <property type="entry name" value="Winged helix-like DNA-binding domain superfamily/Winged helix DNA-binding domain"/>
    <property type="match status" value="1"/>
</dbReference>
<sequence>MTQASYPPARTGLFATLPPAAVEALLDIGVEHEFHAGDVLVHDGDRSTHVLLLLSGYTKVTATSANGGLVLLAIRVAGEFVGELAGLDGLPRSATVTAAGTVRARVIPQPVFQDFLAGYPAAALEVSRSVAAKLRVATRRRVDLSGYEVPVRVARVLAGLVAAHGVFDQGGWEIRPSLSQPELAALVGAAEPTVHKALRALREQNVVDTRYRRIRVVDLAALRAAATAADG</sequence>
<organism evidence="6 7">
    <name type="scientific">Kibdelosporangium phytohabitans</name>
    <dbReference type="NCBI Taxonomy" id="860235"/>
    <lineage>
        <taxon>Bacteria</taxon>
        <taxon>Bacillati</taxon>
        <taxon>Actinomycetota</taxon>
        <taxon>Actinomycetes</taxon>
        <taxon>Pseudonocardiales</taxon>
        <taxon>Pseudonocardiaceae</taxon>
        <taxon>Kibdelosporangium</taxon>
    </lineage>
</organism>
<dbReference type="EMBL" id="CP012752">
    <property type="protein sequence ID" value="ALG08417.1"/>
    <property type="molecule type" value="Genomic_DNA"/>
</dbReference>
<evidence type="ECO:0000256" key="3">
    <source>
        <dbReference type="ARBA" id="ARBA00023163"/>
    </source>
</evidence>
<evidence type="ECO:0000313" key="7">
    <source>
        <dbReference type="Proteomes" id="UP000063699"/>
    </source>
</evidence>
<dbReference type="STRING" id="860235.AOZ06_17190"/>
<dbReference type="Proteomes" id="UP000063699">
    <property type="component" value="Chromosome"/>
</dbReference>
<accession>A0A0N9HNA4</accession>
<feature type="domain" description="Cyclic nucleotide-binding" evidence="4">
    <location>
        <begin position="13"/>
        <end position="116"/>
    </location>
</feature>
<dbReference type="InterPro" id="IPR036390">
    <property type="entry name" value="WH_DNA-bd_sf"/>
</dbReference>
<feature type="domain" description="HTH crp-type" evidence="5">
    <location>
        <begin position="147"/>
        <end position="220"/>
    </location>
</feature>
<dbReference type="KEGG" id="kphy:AOZ06_17190"/>
<evidence type="ECO:0000256" key="1">
    <source>
        <dbReference type="ARBA" id="ARBA00023015"/>
    </source>
</evidence>
<dbReference type="RefSeq" id="WP_054290324.1">
    <property type="nucleotide sequence ID" value="NZ_CP012752.1"/>
</dbReference>
<dbReference type="SUPFAM" id="SSF51206">
    <property type="entry name" value="cAMP-binding domain-like"/>
    <property type="match status" value="1"/>
</dbReference>
<dbReference type="OrthoDB" id="41390at2"/>
<dbReference type="PROSITE" id="PS51063">
    <property type="entry name" value="HTH_CRP_2"/>
    <property type="match status" value="1"/>
</dbReference>
<dbReference type="GO" id="GO:0005829">
    <property type="term" value="C:cytosol"/>
    <property type="evidence" value="ECO:0007669"/>
    <property type="project" value="TreeGrafter"/>
</dbReference>
<dbReference type="SMART" id="SM00100">
    <property type="entry name" value="cNMP"/>
    <property type="match status" value="1"/>
</dbReference>
<dbReference type="PANTHER" id="PTHR24567">
    <property type="entry name" value="CRP FAMILY TRANSCRIPTIONAL REGULATORY PROTEIN"/>
    <property type="match status" value="1"/>
</dbReference>
<keyword evidence="7" id="KW-1185">Reference proteome</keyword>